<dbReference type="PANTHER" id="PTHR22874:SF1">
    <property type="entry name" value="ACTIVATING MOLECULE IN BECN1-REGULATED AUTOPHAGY PROTEIN 1"/>
    <property type="match status" value="1"/>
</dbReference>
<dbReference type="GO" id="GO:0000423">
    <property type="term" value="P:mitophagy"/>
    <property type="evidence" value="ECO:0007669"/>
    <property type="project" value="TreeGrafter"/>
</dbReference>
<evidence type="ECO:0000256" key="1">
    <source>
        <dbReference type="SAM" id="SignalP"/>
    </source>
</evidence>
<dbReference type="PANTHER" id="PTHR22874">
    <property type="entry name" value="ACTIVATING MOLECULE IN BECN1-REGULATED AUTOPHAGY PROTEIN 1"/>
    <property type="match status" value="1"/>
</dbReference>
<gene>
    <name evidence="2" type="ORF">GIB67_043058</name>
</gene>
<dbReference type="OrthoDB" id="6363363at2759"/>
<dbReference type="Proteomes" id="UP000541444">
    <property type="component" value="Unassembled WGS sequence"/>
</dbReference>
<feature type="chain" id="PRO_5029569842" evidence="1">
    <location>
        <begin position="26"/>
        <end position="207"/>
    </location>
</feature>
<evidence type="ECO:0000313" key="3">
    <source>
        <dbReference type="Proteomes" id="UP000541444"/>
    </source>
</evidence>
<dbReference type="InterPro" id="IPR036322">
    <property type="entry name" value="WD40_repeat_dom_sf"/>
</dbReference>
<dbReference type="SUPFAM" id="SSF50978">
    <property type="entry name" value="WD40 repeat-like"/>
    <property type="match status" value="1"/>
</dbReference>
<dbReference type="AlphaFoldDB" id="A0A7J7P8U4"/>
<accession>A0A7J7P8U4</accession>
<keyword evidence="1" id="KW-0732">Signal</keyword>
<keyword evidence="3" id="KW-1185">Reference proteome</keyword>
<name>A0A7J7P8U4_9MAGN</name>
<feature type="signal peptide" evidence="1">
    <location>
        <begin position="1"/>
        <end position="25"/>
    </location>
</feature>
<protein>
    <submittedName>
        <fullName evidence="2">Uncharacterized protein</fullName>
    </submittedName>
</protein>
<reference evidence="2 3" key="1">
    <citation type="journal article" date="2020" name="IScience">
        <title>Genome Sequencing of the Endangered Kingdonia uniflora (Circaeasteraceae, Ranunculales) Reveals Potential Mechanisms of Evolutionary Specialization.</title>
        <authorList>
            <person name="Sun Y."/>
            <person name="Deng T."/>
            <person name="Zhang A."/>
            <person name="Moore M.J."/>
            <person name="Landis J.B."/>
            <person name="Lin N."/>
            <person name="Zhang H."/>
            <person name="Zhang X."/>
            <person name="Huang J."/>
            <person name="Zhang X."/>
            <person name="Sun H."/>
            <person name="Wang H."/>
        </authorList>
    </citation>
    <scope>NUCLEOTIDE SEQUENCE [LARGE SCALE GENOMIC DNA]</scope>
    <source>
        <strain evidence="2">TB1705</strain>
        <tissue evidence="2">Leaf</tissue>
    </source>
</reference>
<dbReference type="GO" id="GO:0080008">
    <property type="term" value="C:Cul4-RING E3 ubiquitin ligase complex"/>
    <property type="evidence" value="ECO:0007669"/>
    <property type="project" value="TreeGrafter"/>
</dbReference>
<organism evidence="2 3">
    <name type="scientific">Kingdonia uniflora</name>
    <dbReference type="NCBI Taxonomy" id="39325"/>
    <lineage>
        <taxon>Eukaryota</taxon>
        <taxon>Viridiplantae</taxon>
        <taxon>Streptophyta</taxon>
        <taxon>Embryophyta</taxon>
        <taxon>Tracheophyta</taxon>
        <taxon>Spermatophyta</taxon>
        <taxon>Magnoliopsida</taxon>
        <taxon>Ranunculales</taxon>
        <taxon>Circaeasteraceae</taxon>
        <taxon>Kingdonia</taxon>
    </lineage>
</organism>
<evidence type="ECO:0000313" key="2">
    <source>
        <dbReference type="EMBL" id="KAF6175564.1"/>
    </source>
</evidence>
<sequence>MGAYFSPCGRFLAACVACMLPHVEADSRLHMQQDVTGASTSPTRHPISALQVIYKLRVYSLEEATDFIEIKNENGLVKFSHHGQSEQLTILHQFRSLYFQITIYFITTYSPVPKHSSLLRNIVIDGETIVSIYTILEVFRVSDMELVRVLPSAEDEVNVGCFHPLVGEGLVYGTKEGKLRILQYDSSYSTNSSGHNFFLEDNILQVE</sequence>
<dbReference type="GO" id="GO:1990756">
    <property type="term" value="F:ubiquitin-like ligase-substrate adaptor activity"/>
    <property type="evidence" value="ECO:0007669"/>
    <property type="project" value="TreeGrafter"/>
</dbReference>
<dbReference type="GO" id="GO:0000045">
    <property type="term" value="P:autophagosome assembly"/>
    <property type="evidence" value="ECO:0007669"/>
    <property type="project" value="TreeGrafter"/>
</dbReference>
<dbReference type="EMBL" id="JACGCM010000172">
    <property type="protein sequence ID" value="KAF6175564.1"/>
    <property type="molecule type" value="Genomic_DNA"/>
</dbReference>
<dbReference type="InterPro" id="IPR052596">
    <property type="entry name" value="AMBRA1_autophagy"/>
</dbReference>
<comment type="caution">
    <text evidence="2">The sequence shown here is derived from an EMBL/GenBank/DDBJ whole genome shotgun (WGS) entry which is preliminary data.</text>
</comment>
<proteinExistence type="predicted"/>